<dbReference type="InterPro" id="IPR017926">
    <property type="entry name" value="GATASE"/>
</dbReference>
<feature type="active site" description="Nucleophile" evidence="10 11">
    <location>
        <position position="79"/>
    </location>
</feature>
<proteinExistence type="inferred from homology"/>
<dbReference type="NCBIfam" id="TIGR01855">
    <property type="entry name" value="IMP_synth_hisH"/>
    <property type="match status" value="1"/>
</dbReference>
<feature type="active site" evidence="10 11">
    <location>
        <position position="186"/>
    </location>
</feature>
<dbReference type="InterPro" id="IPR010139">
    <property type="entry name" value="Imidazole-glycPsynth_HisH"/>
</dbReference>
<evidence type="ECO:0000256" key="7">
    <source>
        <dbReference type="ARBA" id="ARBA00023239"/>
    </source>
</evidence>
<evidence type="ECO:0000256" key="1">
    <source>
        <dbReference type="ARBA" id="ARBA00005091"/>
    </source>
</evidence>
<evidence type="ECO:0000313" key="14">
    <source>
        <dbReference type="Proteomes" id="UP000366872"/>
    </source>
</evidence>
<comment type="catalytic activity">
    <reaction evidence="8 10">
        <text>5-[(5-phospho-1-deoxy-D-ribulos-1-ylimino)methylamino]-1-(5-phospho-beta-D-ribosyl)imidazole-4-carboxamide + L-glutamine = D-erythro-1-(imidazol-4-yl)glycerol 3-phosphate + 5-amino-1-(5-phospho-beta-D-ribosyl)imidazole-4-carboxamide + L-glutamate + H(+)</text>
        <dbReference type="Rhea" id="RHEA:24793"/>
        <dbReference type="ChEBI" id="CHEBI:15378"/>
        <dbReference type="ChEBI" id="CHEBI:29985"/>
        <dbReference type="ChEBI" id="CHEBI:58278"/>
        <dbReference type="ChEBI" id="CHEBI:58359"/>
        <dbReference type="ChEBI" id="CHEBI:58475"/>
        <dbReference type="ChEBI" id="CHEBI:58525"/>
        <dbReference type="EC" id="4.3.2.10"/>
    </reaction>
</comment>
<keyword evidence="4 10" id="KW-0378">Hydrolase</keyword>
<dbReference type="PANTHER" id="PTHR42701:SF1">
    <property type="entry name" value="IMIDAZOLE GLYCEROL PHOSPHATE SYNTHASE SUBUNIT HISH"/>
    <property type="match status" value="1"/>
</dbReference>
<dbReference type="GO" id="GO:0004359">
    <property type="term" value="F:glutaminase activity"/>
    <property type="evidence" value="ECO:0007669"/>
    <property type="project" value="UniProtKB-EC"/>
</dbReference>
<feature type="domain" description="Glutamine amidotransferase" evidence="12">
    <location>
        <begin position="4"/>
        <end position="199"/>
    </location>
</feature>
<dbReference type="GO" id="GO:0005737">
    <property type="term" value="C:cytoplasm"/>
    <property type="evidence" value="ECO:0007669"/>
    <property type="project" value="UniProtKB-SubCell"/>
</dbReference>
<evidence type="ECO:0000256" key="2">
    <source>
        <dbReference type="ARBA" id="ARBA00011152"/>
    </source>
</evidence>
<gene>
    <name evidence="10 13" type="primary">hisH</name>
    <name evidence="13" type="ORF">PDESU_05420</name>
</gene>
<evidence type="ECO:0000256" key="6">
    <source>
        <dbReference type="ARBA" id="ARBA00023102"/>
    </source>
</evidence>
<keyword evidence="3 10" id="KW-0028">Amino-acid biosynthesis</keyword>
<evidence type="ECO:0000256" key="11">
    <source>
        <dbReference type="PIRSR" id="PIRSR000495-1"/>
    </source>
</evidence>
<evidence type="ECO:0000256" key="8">
    <source>
        <dbReference type="ARBA" id="ARBA00047838"/>
    </source>
</evidence>
<sequence length="206" mass="22920">MIGIIDYGMGNLGSVTNAFRFLELDAKIVTRNQELADCRALILPGVGAFGDCMAHLVEHDFVDAIEGWVQAGKPMMGICLGLQALFESSEESPGVEGLGIFAGTVKRFDLPKELKVPQIGWNRMEETQPDCPMFEGIDNGSFFYLVHSFYVCPQDESIVAGKTEYGIEYCTSVWKDNVFATQFHPEKSQAVGLCMLKNFWNWAEVQ</sequence>
<dbReference type="CDD" id="cd01748">
    <property type="entry name" value="GATase1_IGP_Synthase"/>
    <property type="match status" value="1"/>
</dbReference>
<name>A0A6C2U9R0_PONDE</name>
<keyword evidence="5 10" id="KW-0315">Glutamine amidotransferase</keyword>
<dbReference type="GO" id="GO:0000107">
    <property type="term" value="F:imidazoleglycerol-phosphate synthase activity"/>
    <property type="evidence" value="ECO:0007669"/>
    <property type="project" value="UniProtKB-UniRule"/>
</dbReference>
<feature type="active site" evidence="10 11">
    <location>
        <position position="184"/>
    </location>
</feature>
<accession>A0A6C2U9R0</accession>
<dbReference type="AlphaFoldDB" id="A0A6C2U9R0"/>
<evidence type="ECO:0000256" key="3">
    <source>
        <dbReference type="ARBA" id="ARBA00022605"/>
    </source>
</evidence>
<dbReference type="RefSeq" id="WP_136082350.1">
    <property type="nucleotide sequence ID" value="NZ_CAAHFG010000004.1"/>
</dbReference>
<dbReference type="EC" id="4.3.2.10" evidence="10"/>
<evidence type="ECO:0000313" key="13">
    <source>
        <dbReference type="EMBL" id="VGO16828.1"/>
    </source>
</evidence>
<evidence type="ECO:0000259" key="12">
    <source>
        <dbReference type="Pfam" id="PF00117"/>
    </source>
</evidence>
<comment type="subcellular location">
    <subcellularLocation>
        <location evidence="10">Cytoplasm</location>
    </subcellularLocation>
</comment>
<dbReference type="UniPathway" id="UPA00031">
    <property type="reaction ID" value="UER00010"/>
</dbReference>
<dbReference type="EMBL" id="CAAHFG010000004">
    <property type="protein sequence ID" value="VGO16828.1"/>
    <property type="molecule type" value="Genomic_DNA"/>
</dbReference>
<protein>
    <recommendedName>
        <fullName evidence="10">Imidazole glycerol phosphate synthase subunit HisH</fullName>
        <ecNumber evidence="10">4.3.2.10</ecNumber>
    </recommendedName>
    <alternativeName>
        <fullName evidence="10">IGP synthase glutaminase subunit</fullName>
        <ecNumber evidence="10">3.5.1.2</ecNumber>
    </alternativeName>
    <alternativeName>
        <fullName evidence="10">IGP synthase subunit HisH</fullName>
    </alternativeName>
    <alternativeName>
        <fullName evidence="10">ImGP synthase subunit HisH</fullName>
        <shortName evidence="10">IGPS subunit HisH</shortName>
    </alternativeName>
</protein>
<evidence type="ECO:0000256" key="10">
    <source>
        <dbReference type="HAMAP-Rule" id="MF_00278"/>
    </source>
</evidence>
<comment type="pathway">
    <text evidence="1 10">Amino-acid biosynthesis; L-histidine biosynthesis; L-histidine from 5-phospho-alpha-D-ribose 1-diphosphate: step 5/9.</text>
</comment>
<keyword evidence="14" id="KW-1185">Reference proteome</keyword>
<dbReference type="Gene3D" id="3.40.50.880">
    <property type="match status" value="1"/>
</dbReference>
<organism evidence="13 14">
    <name type="scientific">Pontiella desulfatans</name>
    <dbReference type="NCBI Taxonomy" id="2750659"/>
    <lineage>
        <taxon>Bacteria</taxon>
        <taxon>Pseudomonadati</taxon>
        <taxon>Kiritimatiellota</taxon>
        <taxon>Kiritimatiellia</taxon>
        <taxon>Kiritimatiellales</taxon>
        <taxon>Pontiellaceae</taxon>
        <taxon>Pontiella</taxon>
    </lineage>
</organism>
<dbReference type="HAMAP" id="MF_00278">
    <property type="entry name" value="HisH"/>
    <property type="match status" value="1"/>
</dbReference>
<dbReference type="InterPro" id="IPR029062">
    <property type="entry name" value="Class_I_gatase-like"/>
</dbReference>
<dbReference type="GO" id="GO:0000105">
    <property type="term" value="P:L-histidine biosynthetic process"/>
    <property type="evidence" value="ECO:0007669"/>
    <property type="project" value="UniProtKB-UniRule"/>
</dbReference>
<dbReference type="Proteomes" id="UP000366872">
    <property type="component" value="Unassembled WGS sequence"/>
</dbReference>
<dbReference type="GO" id="GO:0016829">
    <property type="term" value="F:lyase activity"/>
    <property type="evidence" value="ECO:0007669"/>
    <property type="project" value="UniProtKB-KW"/>
</dbReference>
<dbReference type="SUPFAM" id="SSF52317">
    <property type="entry name" value="Class I glutamine amidotransferase-like"/>
    <property type="match status" value="1"/>
</dbReference>
<dbReference type="PROSITE" id="PS51273">
    <property type="entry name" value="GATASE_TYPE_1"/>
    <property type="match status" value="1"/>
</dbReference>
<reference evidence="13 14" key="1">
    <citation type="submission" date="2019-04" db="EMBL/GenBank/DDBJ databases">
        <authorList>
            <person name="Van Vliet M D."/>
        </authorList>
    </citation>
    <scope>NUCLEOTIDE SEQUENCE [LARGE SCALE GENOMIC DNA]</scope>
    <source>
        <strain evidence="13 14">F1</strain>
    </source>
</reference>
<dbReference type="PIRSF" id="PIRSF000495">
    <property type="entry name" value="Amidotransf_hisH"/>
    <property type="match status" value="1"/>
</dbReference>
<evidence type="ECO:0000256" key="5">
    <source>
        <dbReference type="ARBA" id="ARBA00022962"/>
    </source>
</evidence>
<keyword evidence="6 10" id="KW-0368">Histidine biosynthesis</keyword>
<comment type="subunit">
    <text evidence="2 10">Heterodimer of HisH and HisF.</text>
</comment>
<comment type="catalytic activity">
    <reaction evidence="9 10">
        <text>L-glutamine + H2O = L-glutamate + NH4(+)</text>
        <dbReference type="Rhea" id="RHEA:15889"/>
        <dbReference type="ChEBI" id="CHEBI:15377"/>
        <dbReference type="ChEBI" id="CHEBI:28938"/>
        <dbReference type="ChEBI" id="CHEBI:29985"/>
        <dbReference type="ChEBI" id="CHEBI:58359"/>
        <dbReference type="EC" id="3.5.1.2"/>
    </reaction>
</comment>
<keyword evidence="10" id="KW-0963">Cytoplasm</keyword>
<comment type="function">
    <text evidence="10">IGPS catalyzes the conversion of PRFAR and glutamine to IGP, AICAR and glutamate. The HisH subunit catalyzes the hydrolysis of glutamine to glutamate and ammonia as part of the synthesis of IGP and AICAR. The resulting ammonia molecule is channeled to the active site of HisF.</text>
</comment>
<dbReference type="EC" id="3.5.1.2" evidence="10"/>
<dbReference type="PANTHER" id="PTHR42701">
    <property type="entry name" value="IMIDAZOLE GLYCEROL PHOSPHATE SYNTHASE SUBUNIT HISH"/>
    <property type="match status" value="1"/>
</dbReference>
<evidence type="ECO:0000256" key="4">
    <source>
        <dbReference type="ARBA" id="ARBA00022801"/>
    </source>
</evidence>
<dbReference type="Pfam" id="PF00117">
    <property type="entry name" value="GATase"/>
    <property type="match status" value="1"/>
</dbReference>
<evidence type="ECO:0000256" key="9">
    <source>
        <dbReference type="ARBA" id="ARBA00049534"/>
    </source>
</evidence>
<keyword evidence="7 10" id="KW-0456">Lyase</keyword>